<evidence type="ECO:0000313" key="2">
    <source>
        <dbReference type="Proteomes" id="UP001054889"/>
    </source>
</evidence>
<dbReference type="EMBL" id="BQKI01000006">
    <property type="protein sequence ID" value="GJM95935.1"/>
    <property type="molecule type" value="Genomic_DNA"/>
</dbReference>
<keyword evidence="2" id="KW-1185">Reference proteome</keyword>
<dbReference type="Gene3D" id="3.30.420.10">
    <property type="entry name" value="Ribonuclease H-like superfamily/Ribonuclease H"/>
    <property type="match status" value="1"/>
</dbReference>
<dbReference type="InterPro" id="IPR036397">
    <property type="entry name" value="RNaseH_sf"/>
</dbReference>
<comment type="caution">
    <text evidence="1">The sequence shown here is derived from an EMBL/GenBank/DDBJ whole genome shotgun (WGS) entry which is preliminary data.</text>
</comment>
<proteinExistence type="predicted"/>
<dbReference type="GO" id="GO:0003676">
    <property type="term" value="F:nucleic acid binding"/>
    <property type="evidence" value="ECO:0007669"/>
    <property type="project" value="InterPro"/>
</dbReference>
<name>A0AAV5CCV8_ELECO</name>
<dbReference type="Proteomes" id="UP001054889">
    <property type="component" value="Unassembled WGS sequence"/>
</dbReference>
<gene>
    <name evidence="1" type="primary">ga12731</name>
    <name evidence="1" type="ORF">PR202_ga12731</name>
</gene>
<evidence type="ECO:0000313" key="1">
    <source>
        <dbReference type="EMBL" id="GJM95935.1"/>
    </source>
</evidence>
<accession>A0AAV5CCV8</accession>
<dbReference type="AlphaFoldDB" id="A0AAV5CCV8"/>
<dbReference type="SUPFAM" id="SSF53098">
    <property type="entry name" value="Ribonuclease H-like"/>
    <property type="match status" value="1"/>
</dbReference>
<dbReference type="InterPro" id="IPR012337">
    <property type="entry name" value="RNaseH-like_sf"/>
</dbReference>
<organism evidence="1 2">
    <name type="scientific">Eleusine coracana subsp. coracana</name>
    <dbReference type="NCBI Taxonomy" id="191504"/>
    <lineage>
        <taxon>Eukaryota</taxon>
        <taxon>Viridiplantae</taxon>
        <taxon>Streptophyta</taxon>
        <taxon>Embryophyta</taxon>
        <taxon>Tracheophyta</taxon>
        <taxon>Spermatophyta</taxon>
        <taxon>Magnoliopsida</taxon>
        <taxon>Liliopsida</taxon>
        <taxon>Poales</taxon>
        <taxon>Poaceae</taxon>
        <taxon>PACMAD clade</taxon>
        <taxon>Chloridoideae</taxon>
        <taxon>Cynodonteae</taxon>
        <taxon>Eleusininae</taxon>
        <taxon>Eleusine</taxon>
    </lineage>
</organism>
<sequence length="110" mass="12027">MEGGVDCVHTFNIPNGRWSCTGGGALCLPGTATLLTPFSAHPPVWCLFFQLCCADKIPVEVKDFLESRWCVFVSSNICGDIHRLAIDHNIHVARTSELQDAMGVHLNQTS</sequence>
<reference evidence="1" key="2">
    <citation type="submission" date="2021-12" db="EMBL/GenBank/DDBJ databases">
        <title>Resequencing data analysis of finger millet.</title>
        <authorList>
            <person name="Hatakeyama M."/>
            <person name="Aluri S."/>
            <person name="Balachadran M.T."/>
            <person name="Sivarajan S.R."/>
            <person name="Poveda L."/>
            <person name="Shimizu-Inatsugi R."/>
            <person name="Schlapbach R."/>
            <person name="Sreeman S.M."/>
            <person name="Shimizu K.K."/>
        </authorList>
    </citation>
    <scope>NUCLEOTIDE SEQUENCE</scope>
</reference>
<reference evidence="1" key="1">
    <citation type="journal article" date="2018" name="DNA Res.">
        <title>Multiple hybrid de novo genome assembly of finger millet, an orphan allotetraploid crop.</title>
        <authorList>
            <person name="Hatakeyama M."/>
            <person name="Aluri S."/>
            <person name="Balachadran M.T."/>
            <person name="Sivarajan S.R."/>
            <person name="Patrignani A."/>
            <person name="Gruter S."/>
            <person name="Poveda L."/>
            <person name="Shimizu-Inatsugi R."/>
            <person name="Baeten J."/>
            <person name="Francoijs K.J."/>
            <person name="Nataraja K.N."/>
            <person name="Reddy Y.A.N."/>
            <person name="Phadnis S."/>
            <person name="Ravikumar R.L."/>
            <person name="Schlapbach R."/>
            <person name="Sreeman S.M."/>
            <person name="Shimizu K.K."/>
        </authorList>
    </citation>
    <scope>NUCLEOTIDE SEQUENCE</scope>
</reference>
<protein>
    <submittedName>
        <fullName evidence="1">Uncharacterized protein</fullName>
    </submittedName>
</protein>